<evidence type="ECO:0000256" key="2">
    <source>
        <dbReference type="ARBA" id="ARBA00022578"/>
    </source>
</evidence>
<keyword evidence="10" id="KW-1185">Reference proteome</keyword>
<feature type="domain" description="Probable transposase IS891/IS1136/IS1341" evidence="6">
    <location>
        <begin position="220"/>
        <end position="308"/>
    </location>
</feature>
<dbReference type="AlphaFoldDB" id="F2KRK1"/>
<keyword evidence="4" id="KW-0233">DNA recombination</keyword>
<dbReference type="KEGG" id="ave:Arcve_0748"/>
<keyword evidence="2" id="KW-0815">Transposition</keyword>
<keyword evidence="3" id="KW-0238">DNA-binding</keyword>
<reference evidence="8 10" key="1">
    <citation type="submission" date="2011-03" db="EMBL/GenBank/DDBJ databases">
        <title>The complete genome of Archaeoglobus veneficus SNP6.</title>
        <authorList>
            <consortium name="US DOE Joint Genome Institute (JGI-PGF)"/>
            <person name="Lucas S."/>
            <person name="Copeland A."/>
            <person name="Lapidus A."/>
            <person name="Bruce D."/>
            <person name="Goodwin L."/>
            <person name="Pitluck S."/>
            <person name="Kyrpides N."/>
            <person name="Mavromatis K."/>
            <person name="Pagani I."/>
            <person name="Ivanova N."/>
            <person name="Mikhailova N."/>
            <person name="Lu M."/>
            <person name="Detter J.C."/>
            <person name="Tapia R."/>
            <person name="Han C."/>
            <person name="Land M."/>
            <person name="Hauser L."/>
            <person name="Markowitz V."/>
            <person name="Cheng J.-F."/>
            <person name="Hugenholtz P."/>
            <person name="Woyke T."/>
            <person name="Wu D."/>
            <person name="Spring S."/>
            <person name="Brambilla E."/>
            <person name="Klenk H.-P."/>
            <person name="Eisen J.A."/>
        </authorList>
    </citation>
    <scope>NUCLEOTIDE SEQUENCE [LARGE SCALE GENOMIC DNA]</scope>
    <source>
        <strain>SNP6</strain>
    </source>
</reference>
<organism evidence="8 10">
    <name type="scientific">Archaeoglobus veneficus (strain DSM 11195 / SNP6)</name>
    <dbReference type="NCBI Taxonomy" id="693661"/>
    <lineage>
        <taxon>Archaea</taxon>
        <taxon>Methanobacteriati</taxon>
        <taxon>Methanobacteriota</taxon>
        <taxon>Archaeoglobi</taxon>
        <taxon>Archaeoglobales</taxon>
        <taxon>Archaeoglobaceae</taxon>
        <taxon>Archaeoglobus</taxon>
    </lineage>
</organism>
<dbReference type="GO" id="GO:0032196">
    <property type="term" value="P:transposition"/>
    <property type="evidence" value="ECO:0007669"/>
    <property type="project" value="UniProtKB-KW"/>
</dbReference>
<evidence type="ECO:0000256" key="3">
    <source>
        <dbReference type="ARBA" id="ARBA00023125"/>
    </source>
</evidence>
<evidence type="ECO:0000259" key="7">
    <source>
        <dbReference type="Pfam" id="PF07282"/>
    </source>
</evidence>
<protein>
    <submittedName>
        <fullName evidence="8">Transposase, IS605 OrfB family</fullName>
    </submittedName>
</protein>
<keyword evidence="5" id="KW-0175">Coiled coil</keyword>
<feature type="coiled-coil region" evidence="5">
    <location>
        <begin position="86"/>
        <end position="120"/>
    </location>
</feature>
<dbReference type="InterPro" id="IPR001959">
    <property type="entry name" value="Transposase"/>
</dbReference>
<dbReference type="GO" id="GO:0006310">
    <property type="term" value="P:DNA recombination"/>
    <property type="evidence" value="ECO:0007669"/>
    <property type="project" value="UniProtKB-KW"/>
</dbReference>
<dbReference type="Pfam" id="PF07282">
    <property type="entry name" value="Cas12f1-like_TNB"/>
    <property type="match status" value="1"/>
</dbReference>
<evidence type="ECO:0000313" key="10">
    <source>
        <dbReference type="Proteomes" id="UP000008136"/>
    </source>
</evidence>
<dbReference type="EMBL" id="CP002588">
    <property type="protein sequence ID" value="AEA46906.1"/>
    <property type="molecule type" value="Genomic_DNA"/>
</dbReference>
<name>F2KRK1_ARCVS</name>
<evidence type="ECO:0000313" key="8">
    <source>
        <dbReference type="EMBL" id="AEA46766.1"/>
    </source>
</evidence>
<gene>
    <name evidence="8" type="ordered locus">Arcve_0748</name>
    <name evidence="9" type="ordered locus">Arcve_0893</name>
</gene>
<sequence>MKPMKQTLQKTIKIPVSDAITNEKLSKLNRLTARLTYGVQLFLDRIVANDVTTVKEAEKFRKEVEAITGLPSAFAQACRDKALWMYKSYKKQHKEWEKKVSKLERAIERCKDKHKRRKLERKLYRLRKKEPSLPTVSRKIPVMFDYRIGSIEFSYSAKEFRLWMRISTLEKGKRIVIPLHSYSYAEKHLKSWSIKSFQIVWKSRLKRYEVHVVVEKEVIIRPKKVVGIDLGLKRLVTAYEQGEDSRAILVEKSEYKEFFIRMRELNNRIAKLQSLGKIRALKKLRRKRRNIAADFRRKLAVEMAKQFNDAIVFIGLPKDVRTDKHYKGSGNKRLRKRVNHWAFREFAVTLQVELMENNNLAYIVNEHGSTRRCSVCGSKKVQVDDREFLCLNCGHKDDRDVNAAKNILKFGLERLAKVSLKGTGAAVSQLELPMMRLMPLKVETPSVRAE</sequence>
<evidence type="ECO:0000313" key="9">
    <source>
        <dbReference type="EMBL" id="AEA46906.1"/>
    </source>
</evidence>
<dbReference type="Proteomes" id="UP000008136">
    <property type="component" value="Chromosome"/>
</dbReference>
<dbReference type="Pfam" id="PF01385">
    <property type="entry name" value="OrfB_IS605"/>
    <property type="match status" value="1"/>
</dbReference>
<evidence type="ECO:0000256" key="5">
    <source>
        <dbReference type="SAM" id="Coils"/>
    </source>
</evidence>
<dbReference type="EMBL" id="CP002588">
    <property type="protein sequence ID" value="AEA46766.1"/>
    <property type="molecule type" value="Genomic_DNA"/>
</dbReference>
<accession>F2KRK1</accession>
<dbReference type="eggNOG" id="arCOG00679">
    <property type="taxonomic scope" value="Archaea"/>
</dbReference>
<evidence type="ECO:0000259" key="6">
    <source>
        <dbReference type="Pfam" id="PF01385"/>
    </source>
</evidence>
<evidence type="ECO:0000256" key="4">
    <source>
        <dbReference type="ARBA" id="ARBA00023172"/>
    </source>
</evidence>
<dbReference type="STRING" id="693661.Arcve_0748"/>
<proteinExistence type="inferred from homology"/>
<comment type="similarity">
    <text evidence="1">In the C-terminal section; belongs to the transposase 35 family.</text>
</comment>
<evidence type="ECO:0000256" key="1">
    <source>
        <dbReference type="ARBA" id="ARBA00008761"/>
    </source>
</evidence>
<dbReference type="KEGG" id="ave:Arcve_0893"/>
<dbReference type="GO" id="GO:0003677">
    <property type="term" value="F:DNA binding"/>
    <property type="evidence" value="ECO:0007669"/>
    <property type="project" value="UniProtKB-KW"/>
</dbReference>
<dbReference type="HOGENOM" id="CLU_629481_0_0_2"/>
<dbReference type="InterPro" id="IPR010095">
    <property type="entry name" value="Cas12f1-like_TNB"/>
</dbReference>
<feature type="domain" description="Cas12f1-like TNB" evidence="7">
    <location>
        <begin position="343"/>
        <end position="407"/>
    </location>
</feature>
<dbReference type="NCBIfam" id="NF040570">
    <property type="entry name" value="guided_TnpB"/>
    <property type="match status" value="1"/>
</dbReference>